<evidence type="ECO:0000256" key="1">
    <source>
        <dbReference type="SAM" id="MobiDB-lite"/>
    </source>
</evidence>
<name>A0A556VVC9_BAGYA</name>
<dbReference type="EMBL" id="VCAZ01000291">
    <property type="protein sequence ID" value="TTU60631.1"/>
    <property type="molecule type" value="Genomic_DNA"/>
</dbReference>
<gene>
    <name evidence="2" type="ORF">Baya_16233</name>
</gene>
<evidence type="ECO:0000313" key="2">
    <source>
        <dbReference type="EMBL" id="TTU60631.1"/>
    </source>
</evidence>
<evidence type="ECO:0000313" key="3">
    <source>
        <dbReference type="Proteomes" id="UP000319801"/>
    </source>
</evidence>
<dbReference type="Proteomes" id="UP000319801">
    <property type="component" value="Unassembled WGS sequence"/>
</dbReference>
<feature type="region of interest" description="Disordered" evidence="1">
    <location>
        <begin position="57"/>
        <end position="76"/>
    </location>
</feature>
<sequence>MQTIQWKFNATVRPPGTLHTLSLSLPSVAQGCVLPTGGWHLGDQELWSRQLNLSREKREEPDCRSEAEAEVLDSGDDGLPVTDRNVLDVVLKVVTLVTCSRLWDQTDTPTLISRGPVNQLLRVCFHLEQRRSSAPLRPKQVPGLLTEEPVMLIPPSLIRLSARHAPLLPHTTSGGAK</sequence>
<dbReference type="PROSITE" id="PS51257">
    <property type="entry name" value="PROKAR_LIPOPROTEIN"/>
    <property type="match status" value="1"/>
</dbReference>
<keyword evidence="3" id="KW-1185">Reference proteome</keyword>
<accession>A0A556VVC9</accession>
<protein>
    <submittedName>
        <fullName evidence="2">Uncharacterized protein</fullName>
    </submittedName>
</protein>
<reference evidence="2 3" key="1">
    <citation type="journal article" date="2019" name="Genome Biol. Evol.">
        <title>Whole-Genome Sequencing of the Giant Devil Catfish, Bagarius yarrelli.</title>
        <authorList>
            <person name="Jiang W."/>
            <person name="Lv Y."/>
            <person name="Cheng L."/>
            <person name="Yang K."/>
            <person name="Chao B."/>
            <person name="Wang X."/>
            <person name="Li Y."/>
            <person name="Pan X."/>
            <person name="You X."/>
            <person name="Zhang Y."/>
            <person name="Yang J."/>
            <person name="Li J."/>
            <person name="Zhang X."/>
            <person name="Liu S."/>
            <person name="Sun C."/>
            <person name="Yang J."/>
            <person name="Shi Q."/>
        </authorList>
    </citation>
    <scope>NUCLEOTIDE SEQUENCE [LARGE SCALE GENOMIC DNA]</scope>
    <source>
        <strain evidence="2">JWS20170419001</strain>
        <tissue evidence="2">Muscle</tissue>
    </source>
</reference>
<proteinExistence type="predicted"/>
<organism evidence="2 3">
    <name type="scientific">Bagarius yarrelli</name>
    <name type="common">Goonch</name>
    <name type="synonym">Bagrus yarrelli</name>
    <dbReference type="NCBI Taxonomy" id="175774"/>
    <lineage>
        <taxon>Eukaryota</taxon>
        <taxon>Metazoa</taxon>
        <taxon>Chordata</taxon>
        <taxon>Craniata</taxon>
        <taxon>Vertebrata</taxon>
        <taxon>Euteleostomi</taxon>
        <taxon>Actinopterygii</taxon>
        <taxon>Neopterygii</taxon>
        <taxon>Teleostei</taxon>
        <taxon>Ostariophysi</taxon>
        <taxon>Siluriformes</taxon>
        <taxon>Sisoridae</taxon>
        <taxon>Sisorinae</taxon>
        <taxon>Bagarius</taxon>
    </lineage>
</organism>
<feature type="compositionally biased region" description="Basic and acidic residues" evidence="1">
    <location>
        <begin position="57"/>
        <end position="67"/>
    </location>
</feature>
<dbReference type="AlphaFoldDB" id="A0A556VVC9"/>
<comment type="caution">
    <text evidence="2">The sequence shown here is derived from an EMBL/GenBank/DDBJ whole genome shotgun (WGS) entry which is preliminary data.</text>
</comment>